<dbReference type="Proteomes" id="UP000824110">
    <property type="component" value="Unassembled WGS sequence"/>
</dbReference>
<name>A0A9D1SJE7_9FIRM</name>
<evidence type="ECO:0000313" key="1">
    <source>
        <dbReference type="EMBL" id="HIU61853.1"/>
    </source>
</evidence>
<reference evidence="1" key="2">
    <citation type="journal article" date="2021" name="PeerJ">
        <title>Extensive microbial diversity within the chicken gut microbiome revealed by metagenomics and culture.</title>
        <authorList>
            <person name="Gilroy R."/>
            <person name="Ravi A."/>
            <person name="Getino M."/>
            <person name="Pursley I."/>
            <person name="Horton D.L."/>
            <person name="Alikhan N.F."/>
            <person name="Baker D."/>
            <person name="Gharbi K."/>
            <person name="Hall N."/>
            <person name="Watson M."/>
            <person name="Adriaenssens E.M."/>
            <person name="Foster-Nyarko E."/>
            <person name="Jarju S."/>
            <person name="Secka A."/>
            <person name="Antonio M."/>
            <person name="Oren A."/>
            <person name="Chaudhuri R.R."/>
            <person name="La Ragione R."/>
            <person name="Hildebrand F."/>
            <person name="Pallen M.J."/>
        </authorList>
    </citation>
    <scope>NUCLEOTIDE SEQUENCE</scope>
    <source>
        <strain evidence="1">CHK195-12923</strain>
    </source>
</reference>
<dbReference type="EMBL" id="DVNE01000042">
    <property type="protein sequence ID" value="HIU61853.1"/>
    <property type="molecule type" value="Genomic_DNA"/>
</dbReference>
<dbReference type="AlphaFoldDB" id="A0A9D1SJE7"/>
<dbReference type="InterPro" id="IPR029052">
    <property type="entry name" value="Metallo-depent_PP-like"/>
</dbReference>
<reference evidence="1" key="1">
    <citation type="submission" date="2020-10" db="EMBL/GenBank/DDBJ databases">
        <authorList>
            <person name="Gilroy R."/>
        </authorList>
    </citation>
    <scope>NUCLEOTIDE SEQUENCE</scope>
    <source>
        <strain evidence="1">CHK195-12923</strain>
    </source>
</reference>
<protein>
    <submittedName>
        <fullName evidence="1">Metallophosphoesterase</fullName>
    </submittedName>
</protein>
<comment type="caution">
    <text evidence="1">The sequence shown here is derived from an EMBL/GenBank/DDBJ whole genome shotgun (WGS) entry which is preliminary data.</text>
</comment>
<evidence type="ECO:0000313" key="2">
    <source>
        <dbReference type="Proteomes" id="UP000824110"/>
    </source>
</evidence>
<proteinExistence type="predicted"/>
<dbReference type="SUPFAM" id="SSF56300">
    <property type="entry name" value="Metallo-dependent phosphatases"/>
    <property type="match status" value="1"/>
</dbReference>
<dbReference type="Gene3D" id="3.60.21.10">
    <property type="match status" value="1"/>
</dbReference>
<accession>A0A9D1SJE7</accession>
<sequence length="176" mass="20028">MIFYTSDLHFGHENIIKSCGRPFSSADEMDEALIAAWNARVTRADTVYILGDLIYKAERPPEYYLKRLKGKKCLIVGNHDSFWLDKVNCEDYFEDVSPLKVINSGAGIATLCHFPMLDFEGRWHIHGHIHNNTVRPYWPVLRSMPAALNAGADINNFVPVTFEELVENNASFKASH</sequence>
<organism evidence="1 2">
    <name type="scientific">Candidatus Coproplasma excrementigallinarum</name>
    <dbReference type="NCBI Taxonomy" id="2840747"/>
    <lineage>
        <taxon>Bacteria</taxon>
        <taxon>Bacillati</taxon>
        <taxon>Bacillota</taxon>
        <taxon>Clostridia</taxon>
        <taxon>Eubacteriales</taxon>
        <taxon>Candidatus Coproplasma</taxon>
    </lineage>
</organism>
<gene>
    <name evidence="1" type="ORF">IAB69_04320</name>
</gene>